<protein>
    <submittedName>
        <fullName evidence="2">Uncharacterized protein</fullName>
    </submittedName>
</protein>
<dbReference type="AlphaFoldDB" id="A0A0A9D3K2"/>
<keyword evidence="1" id="KW-0812">Transmembrane</keyword>
<evidence type="ECO:0000256" key="1">
    <source>
        <dbReference type="SAM" id="Phobius"/>
    </source>
</evidence>
<feature type="transmembrane region" description="Helical" evidence="1">
    <location>
        <begin position="48"/>
        <end position="68"/>
    </location>
</feature>
<reference evidence="2" key="1">
    <citation type="submission" date="2014-09" db="EMBL/GenBank/DDBJ databases">
        <authorList>
            <person name="Magalhaes I.L.F."/>
            <person name="Oliveira U."/>
            <person name="Santos F.R."/>
            <person name="Vidigal T.H.D.A."/>
            <person name="Brescovit A.D."/>
            <person name="Santos A.J."/>
        </authorList>
    </citation>
    <scope>NUCLEOTIDE SEQUENCE</scope>
    <source>
        <tissue evidence="2">Shoot tissue taken approximately 20 cm above the soil surface</tissue>
    </source>
</reference>
<keyword evidence="1" id="KW-0472">Membrane</keyword>
<sequence length="83" mass="9418">MFLFVPITGRLLCDAIFASVITGMPPLKAHIRVKKLNQMRKQCIYETIGNILLYLALSLLVTICSWDARQNGFFGEFVELIGR</sequence>
<organism evidence="2">
    <name type="scientific">Arundo donax</name>
    <name type="common">Giant reed</name>
    <name type="synonym">Donax arundinaceus</name>
    <dbReference type="NCBI Taxonomy" id="35708"/>
    <lineage>
        <taxon>Eukaryota</taxon>
        <taxon>Viridiplantae</taxon>
        <taxon>Streptophyta</taxon>
        <taxon>Embryophyta</taxon>
        <taxon>Tracheophyta</taxon>
        <taxon>Spermatophyta</taxon>
        <taxon>Magnoliopsida</taxon>
        <taxon>Liliopsida</taxon>
        <taxon>Poales</taxon>
        <taxon>Poaceae</taxon>
        <taxon>PACMAD clade</taxon>
        <taxon>Arundinoideae</taxon>
        <taxon>Arundineae</taxon>
        <taxon>Arundo</taxon>
    </lineage>
</organism>
<name>A0A0A9D3K2_ARUDO</name>
<proteinExistence type="predicted"/>
<dbReference type="EMBL" id="GBRH01214751">
    <property type="protein sequence ID" value="JAD83144.1"/>
    <property type="molecule type" value="Transcribed_RNA"/>
</dbReference>
<accession>A0A0A9D3K2</accession>
<reference evidence="2" key="2">
    <citation type="journal article" date="2015" name="Data Brief">
        <title>Shoot transcriptome of the giant reed, Arundo donax.</title>
        <authorList>
            <person name="Barrero R.A."/>
            <person name="Guerrero F.D."/>
            <person name="Moolhuijzen P."/>
            <person name="Goolsby J.A."/>
            <person name="Tidwell J."/>
            <person name="Bellgard S.E."/>
            <person name="Bellgard M.I."/>
        </authorList>
    </citation>
    <scope>NUCLEOTIDE SEQUENCE</scope>
    <source>
        <tissue evidence="2">Shoot tissue taken approximately 20 cm above the soil surface</tissue>
    </source>
</reference>
<keyword evidence="1" id="KW-1133">Transmembrane helix</keyword>
<evidence type="ECO:0000313" key="2">
    <source>
        <dbReference type="EMBL" id="JAD83144.1"/>
    </source>
</evidence>